<gene>
    <name evidence="1" type="ORF">ACFFP0_12440</name>
</gene>
<proteinExistence type="predicted"/>
<evidence type="ECO:0000313" key="1">
    <source>
        <dbReference type="EMBL" id="MFB9949665.1"/>
    </source>
</evidence>
<dbReference type="InterPro" id="IPR023393">
    <property type="entry name" value="START-like_dom_sf"/>
</dbReference>
<evidence type="ECO:0000313" key="2">
    <source>
        <dbReference type="Proteomes" id="UP001589692"/>
    </source>
</evidence>
<keyword evidence="2" id="KW-1185">Reference proteome</keyword>
<evidence type="ECO:0008006" key="3">
    <source>
        <dbReference type="Google" id="ProtNLM"/>
    </source>
</evidence>
<sequence>MIDPHCHSSSIMVERSAELAFEIMSDGLKQGQWAWGSLNRTEVGPGLFCGTSTFTGKQAFVRLHVDRARFQVDYEVGATRDAMQFRNMSRVIPGEVLRMGPDKCVVTLITWRLATQADAEWTQFGTIHEAEMFLIKGLLERA</sequence>
<name>A0ABV6AGB5_9HYPH</name>
<accession>A0ABV6AGB5</accession>
<dbReference type="Gene3D" id="3.30.530.20">
    <property type="match status" value="1"/>
</dbReference>
<protein>
    <recommendedName>
        <fullName evidence="3">Polyketide cyclase</fullName>
    </recommendedName>
</protein>
<organism evidence="1 2">
    <name type="scientific">Rhizobium puerariae</name>
    <dbReference type="NCBI Taxonomy" id="1585791"/>
    <lineage>
        <taxon>Bacteria</taxon>
        <taxon>Pseudomonadati</taxon>
        <taxon>Pseudomonadota</taxon>
        <taxon>Alphaproteobacteria</taxon>
        <taxon>Hyphomicrobiales</taxon>
        <taxon>Rhizobiaceae</taxon>
        <taxon>Rhizobium/Agrobacterium group</taxon>
        <taxon>Rhizobium</taxon>
    </lineage>
</organism>
<dbReference type="EMBL" id="JBHMAA010000014">
    <property type="protein sequence ID" value="MFB9949665.1"/>
    <property type="molecule type" value="Genomic_DNA"/>
</dbReference>
<dbReference type="RefSeq" id="WP_377260942.1">
    <property type="nucleotide sequence ID" value="NZ_JBHMAA010000014.1"/>
</dbReference>
<reference evidence="1 2" key="1">
    <citation type="submission" date="2024-09" db="EMBL/GenBank/DDBJ databases">
        <authorList>
            <person name="Sun Q."/>
            <person name="Mori K."/>
        </authorList>
    </citation>
    <scope>NUCLEOTIDE SEQUENCE [LARGE SCALE GENOMIC DNA]</scope>
    <source>
        <strain evidence="1 2">TBRC 4938</strain>
    </source>
</reference>
<comment type="caution">
    <text evidence="1">The sequence shown here is derived from an EMBL/GenBank/DDBJ whole genome shotgun (WGS) entry which is preliminary data.</text>
</comment>
<dbReference type="Proteomes" id="UP001589692">
    <property type="component" value="Unassembled WGS sequence"/>
</dbReference>